<feature type="compositionally biased region" description="Polar residues" evidence="1">
    <location>
        <begin position="81"/>
        <end position="95"/>
    </location>
</feature>
<evidence type="ECO:0000256" key="1">
    <source>
        <dbReference type="SAM" id="MobiDB-lite"/>
    </source>
</evidence>
<organism evidence="2 3">
    <name type="scientific">Drechslerella dactyloides</name>
    <name type="common">Nematode-trapping fungus</name>
    <name type="synonym">Arthrobotrys dactyloides</name>
    <dbReference type="NCBI Taxonomy" id="74499"/>
    <lineage>
        <taxon>Eukaryota</taxon>
        <taxon>Fungi</taxon>
        <taxon>Dikarya</taxon>
        <taxon>Ascomycota</taxon>
        <taxon>Pezizomycotina</taxon>
        <taxon>Orbiliomycetes</taxon>
        <taxon>Orbiliales</taxon>
        <taxon>Orbiliaceae</taxon>
        <taxon>Drechslerella</taxon>
    </lineage>
</organism>
<reference evidence="2" key="1">
    <citation type="submission" date="2023-01" db="EMBL/GenBank/DDBJ databases">
        <title>The chitinases involved in constricting ring structure development in the nematode-trapping fungus Drechslerella dactyloides.</title>
        <authorList>
            <person name="Wang R."/>
            <person name="Zhang L."/>
            <person name="Tang P."/>
            <person name="Li S."/>
            <person name="Liang L."/>
        </authorList>
    </citation>
    <scope>NUCLEOTIDE SEQUENCE</scope>
    <source>
        <strain evidence="2">YMF1.00031</strain>
    </source>
</reference>
<accession>A0AAD6NKL9</accession>
<dbReference type="EMBL" id="JAQGDS010000005">
    <property type="protein sequence ID" value="KAJ6260243.1"/>
    <property type="molecule type" value="Genomic_DNA"/>
</dbReference>
<gene>
    <name evidence="2" type="ORF">Dda_4467</name>
</gene>
<feature type="region of interest" description="Disordered" evidence="1">
    <location>
        <begin position="52"/>
        <end position="95"/>
    </location>
</feature>
<name>A0AAD6NKL9_DREDA</name>
<proteinExistence type="predicted"/>
<protein>
    <submittedName>
        <fullName evidence="2">Uncharacterized protein</fullName>
    </submittedName>
</protein>
<evidence type="ECO:0000313" key="3">
    <source>
        <dbReference type="Proteomes" id="UP001221413"/>
    </source>
</evidence>
<feature type="compositionally biased region" description="Basic and acidic residues" evidence="1">
    <location>
        <begin position="58"/>
        <end position="70"/>
    </location>
</feature>
<dbReference type="Proteomes" id="UP001221413">
    <property type="component" value="Unassembled WGS sequence"/>
</dbReference>
<comment type="caution">
    <text evidence="2">The sequence shown here is derived from an EMBL/GenBank/DDBJ whole genome shotgun (WGS) entry which is preliminary data.</text>
</comment>
<evidence type="ECO:0000313" key="2">
    <source>
        <dbReference type="EMBL" id="KAJ6260243.1"/>
    </source>
</evidence>
<dbReference type="AlphaFoldDB" id="A0AAD6NKL9"/>
<keyword evidence="3" id="KW-1185">Reference proteome</keyword>
<sequence length="112" mass="12146">MSSEERPSRFPGAAAPSAYVQLQPAWLVGAEGDMRIESMGYRQWTGKTMQVEWNGPACRKDGRERGRGREASPVSGRARNGGQSQPAAAQPIDCSTTDVRGRRLLWNLGGIG</sequence>